<comment type="caution">
    <text evidence="1">The sequence shown here is derived from an EMBL/GenBank/DDBJ whole genome shotgun (WGS) entry which is preliminary data.</text>
</comment>
<feature type="non-terminal residue" evidence="1">
    <location>
        <position position="1"/>
    </location>
</feature>
<name>A0ABD6T5W0_9BACI</name>
<dbReference type="AlphaFoldDB" id="A0ABD6T5W0"/>
<dbReference type="Proteomes" id="UP000221918">
    <property type="component" value="Unassembled WGS sequence"/>
</dbReference>
<organism evidence="1 2">
    <name type="scientific">Bacillus pseudomycoides</name>
    <dbReference type="NCBI Taxonomy" id="64104"/>
    <lineage>
        <taxon>Bacteria</taxon>
        <taxon>Bacillati</taxon>
        <taxon>Bacillota</taxon>
        <taxon>Bacilli</taxon>
        <taxon>Bacillales</taxon>
        <taxon>Bacillaceae</taxon>
        <taxon>Bacillus</taxon>
        <taxon>Bacillus cereus group</taxon>
    </lineage>
</organism>
<gene>
    <name evidence="1" type="ORF">COF81_18065</name>
</gene>
<proteinExistence type="predicted"/>
<evidence type="ECO:0000313" key="1">
    <source>
        <dbReference type="EMBL" id="PHE93261.1"/>
    </source>
</evidence>
<sequence>VQFSKNSLPPKRLYQYNISLHFRQQLFYLKSCFRLFSLLSFVTTNINIPVHLLKCNSFFNKIFNLIKKYKNSINPPT</sequence>
<evidence type="ECO:0000313" key="2">
    <source>
        <dbReference type="Proteomes" id="UP000221918"/>
    </source>
</evidence>
<accession>A0ABD6T5W0</accession>
<protein>
    <submittedName>
        <fullName evidence="1">Uncharacterized protein</fullName>
    </submittedName>
</protein>
<dbReference type="EMBL" id="NUTL01000078">
    <property type="protein sequence ID" value="PHE93261.1"/>
    <property type="molecule type" value="Genomic_DNA"/>
</dbReference>
<reference evidence="1 2" key="1">
    <citation type="submission" date="2017-09" db="EMBL/GenBank/DDBJ databases">
        <title>Large-scale bioinformatics analysis of Bacillus genomes uncovers conserved roles of natural products in bacterial physiology.</title>
        <authorList>
            <consortium name="Agbiome Team Llc"/>
            <person name="Bleich R.M."/>
            <person name="Grubbs K.J."/>
            <person name="Santa Maria K.C."/>
            <person name="Allen S.E."/>
            <person name="Farag S."/>
            <person name="Shank E.A."/>
            <person name="Bowers A."/>
        </authorList>
    </citation>
    <scope>NUCLEOTIDE SEQUENCE [LARGE SCALE GENOMIC DNA]</scope>
    <source>
        <strain evidence="1 2">AFS037265</strain>
    </source>
</reference>